<dbReference type="Pfam" id="PF13430">
    <property type="entry name" value="DUF4112"/>
    <property type="match status" value="1"/>
</dbReference>
<reference evidence="3 4" key="1">
    <citation type="journal article" date="2013" name="BMC Genomics">
        <title>The genome and transcriptome of the pine saprophyte Ophiostoma piceae, and a comparison with the bark beetle-associated pine pathogen Grosmannia clavigera.</title>
        <authorList>
            <person name="Haridas S."/>
            <person name="Wang Y."/>
            <person name="Lim L."/>
            <person name="Massoumi Alamouti S."/>
            <person name="Jackman S."/>
            <person name="Docking R."/>
            <person name="Robertson G."/>
            <person name="Birol I."/>
            <person name="Bohlmann J."/>
            <person name="Breuil C."/>
        </authorList>
    </citation>
    <scope>NUCLEOTIDE SEQUENCE [LARGE SCALE GENOMIC DNA]</scope>
    <source>
        <strain evidence="3 4">UAMH 11346</strain>
    </source>
</reference>
<dbReference type="AlphaFoldDB" id="S3CRK8"/>
<protein>
    <submittedName>
        <fullName evidence="3">Ph domain-containing protein</fullName>
    </submittedName>
</protein>
<name>S3CRK8_OPHP1</name>
<proteinExistence type="predicted"/>
<accession>S3CRK8</accession>
<organism evidence="3 4">
    <name type="scientific">Ophiostoma piceae (strain UAMH 11346)</name>
    <name type="common">Sap stain fungus</name>
    <dbReference type="NCBI Taxonomy" id="1262450"/>
    <lineage>
        <taxon>Eukaryota</taxon>
        <taxon>Fungi</taxon>
        <taxon>Dikarya</taxon>
        <taxon>Ascomycota</taxon>
        <taxon>Pezizomycotina</taxon>
        <taxon>Sordariomycetes</taxon>
        <taxon>Sordariomycetidae</taxon>
        <taxon>Ophiostomatales</taxon>
        <taxon>Ophiostomataceae</taxon>
        <taxon>Ophiostoma</taxon>
    </lineage>
</organism>
<dbReference type="OMA" id="NCFGIRF"/>
<keyword evidence="2" id="KW-0812">Transmembrane</keyword>
<dbReference type="STRING" id="1262450.S3CRK8"/>
<dbReference type="eggNOG" id="ENOG502S45T">
    <property type="taxonomic scope" value="Eukaryota"/>
</dbReference>
<feature type="transmembrane region" description="Helical" evidence="2">
    <location>
        <begin position="97"/>
        <end position="128"/>
    </location>
</feature>
<dbReference type="Proteomes" id="UP000016923">
    <property type="component" value="Unassembled WGS sequence"/>
</dbReference>
<dbReference type="InterPro" id="IPR025187">
    <property type="entry name" value="DUF4112"/>
</dbReference>
<evidence type="ECO:0000313" key="4">
    <source>
        <dbReference type="Proteomes" id="UP000016923"/>
    </source>
</evidence>
<evidence type="ECO:0000256" key="2">
    <source>
        <dbReference type="SAM" id="Phobius"/>
    </source>
</evidence>
<evidence type="ECO:0000256" key="1">
    <source>
        <dbReference type="SAM" id="MobiDB-lite"/>
    </source>
</evidence>
<dbReference type="VEuPathDB" id="FungiDB:F503_02023"/>
<dbReference type="HOGENOM" id="CLU_067862_3_1_1"/>
<dbReference type="PANTHER" id="PTHR35519">
    <property type="entry name" value="MEMBRANE PROTEINS"/>
    <property type="match status" value="1"/>
</dbReference>
<keyword evidence="2" id="KW-1133">Transmembrane helix</keyword>
<dbReference type="OrthoDB" id="2103474at2759"/>
<keyword evidence="2" id="KW-0472">Membrane</keyword>
<sequence length="244" mass="26658">MSGQLFNMVAKRVLKDTAKKNINSKVGVLSALPPFSFLNTNMTKDPFYEEVAVYGRDGRPTGKVKQQKKGIPAILSQHDGTVLKKVRRRAYRMDMSLFNCFGIRFGWSSVIGIVPVIGDFIDLFFAWMLVRACSQVEGGLPSTILSRMYFNVILDFGLGLVPFLGDVADAVFRANTRNAWILEEYLIQRAEEQQKLGLDGPGSGRPALPSKSASGIGSGAGTVTQKPLQYDQEAGSAGTKSGRK</sequence>
<gene>
    <name evidence="3" type="ORF">F503_02023</name>
</gene>
<dbReference type="EMBL" id="KE148169">
    <property type="protein sequence ID" value="EPE03285.1"/>
    <property type="molecule type" value="Genomic_DNA"/>
</dbReference>
<evidence type="ECO:0000313" key="3">
    <source>
        <dbReference type="EMBL" id="EPE03285.1"/>
    </source>
</evidence>
<dbReference type="PANTHER" id="PTHR35519:SF2">
    <property type="entry name" value="PH DOMAIN PROTEIN"/>
    <property type="match status" value="1"/>
</dbReference>
<feature type="region of interest" description="Disordered" evidence="1">
    <location>
        <begin position="196"/>
        <end position="244"/>
    </location>
</feature>
<keyword evidence="4" id="KW-1185">Reference proteome</keyword>